<gene>
    <name evidence="2" type="ORF">TGDOM2_255920</name>
</gene>
<dbReference type="PANTHER" id="PTHR22768:SF0">
    <property type="entry name" value="DNA REPLICATION COMPLEX GINS PROTEIN PSF3"/>
    <property type="match status" value="1"/>
</dbReference>
<sequence length="378" mass="41632">MAFFDPFLSNRDGRRDSNLGAPLDPDEEPASLPSASAATSSSPSSCPVSLPAADAGDASHSNSFSEDRGESSLEDSAPAFDLKAFHRHVRDADSFDESSQAVAHAPSLDESRENTCPSNLASIPHLPSFGGDLDEDRAADSRKGEARARKPPPRSQEGDELRSERRSATPSAFASEAPSQGSLSQADASWLDVPGPSWEALDQEARREPFRFIDFEVVPCTPVTELPYLSSLCPNAQQEVAKKMRPDVLRPADSLQLPLYQAELLMGRGKMKIKFPSFYEIAIIDALIKDPLTVDLAAHCLFYFDLGLHLCSLLPPYEWPVQHLQETLRNARHRRRVHIITHHKVLEKQFIGRLTFPEVCILKELQKDQAGPRGPFGG</sequence>
<feature type="region of interest" description="Disordered" evidence="1">
    <location>
        <begin position="1"/>
        <end position="76"/>
    </location>
</feature>
<dbReference type="PANTHER" id="PTHR22768">
    <property type="entry name" value="DNA REPLICATION COMPLEX GINS PROTEIN PSF3"/>
    <property type="match status" value="1"/>
</dbReference>
<feature type="compositionally biased region" description="Basic and acidic residues" evidence="1">
    <location>
        <begin position="156"/>
        <end position="167"/>
    </location>
</feature>
<dbReference type="EMBL" id="AHZU02001553">
    <property type="protein sequence ID" value="KFG31193.1"/>
    <property type="molecule type" value="Genomic_DNA"/>
</dbReference>
<feature type="compositionally biased region" description="Polar residues" evidence="1">
    <location>
        <begin position="168"/>
        <end position="187"/>
    </location>
</feature>
<feature type="compositionally biased region" description="Basic and acidic residues" evidence="1">
    <location>
        <begin position="136"/>
        <end position="148"/>
    </location>
</feature>
<organism evidence="2 3">
    <name type="scientific">Toxoplasma gondii GAB2-2007-GAL-DOM2</name>
    <dbReference type="NCBI Taxonomy" id="1130820"/>
    <lineage>
        <taxon>Eukaryota</taxon>
        <taxon>Sar</taxon>
        <taxon>Alveolata</taxon>
        <taxon>Apicomplexa</taxon>
        <taxon>Conoidasida</taxon>
        <taxon>Coccidia</taxon>
        <taxon>Eucoccidiorida</taxon>
        <taxon>Eimeriorina</taxon>
        <taxon>Sarcocystidae</taxon>
        <taxon>Toxoplasma</taxon>
    </lineage>
</organism>
<reference evidence="2 3" key="1">
    <citation type="submission" date="2014-02" db="EMBL/GenBank/DDBJ databases">
        <authorList>
            <person name="Sibley D."/>
            <person name="Venepally P."/>
            <person name="Karamycheva S."/>
            <person name="Hadjithomas M."/>
            <person name="Khan A."/>
            <person name="Brunk B."/>
            <person name="Roos D."/>
            <person name="Caler E."/>
            <person name="Lorenzi H."/>
        </authorList>
    </citation>
    <scope>NUCLEOTIDE SEQUENCE [LARGE SCALE GENOMIC DNA]</scope>
    <source>
        <strain evidence="2 3">GAB2-2007-GAL-DOM2</strain>
    </source>
</reference>
<accession>A0A086JGC5</accession>
<dbReference type="InterPro" id="IPR038437">
    <property type="entry name" value="GINS_Psf3_sf"/>
</dbReference>
<dbReference type="InterPro" id="IPR010492">
    <property type="entry name" value="GINS_Psf3"/>
</dbReference>
<feature type="compositionally biased region" description="Low complexity" evidence="1">
    <location>
        <begin position="30"/>
        <end position="53"/>
    </location>
</feature>
<protein>
    <submittedName>
        <fullName evidence="2">Putative GINS complex subunit Psf3</fullName>
    </submittedName>
</protein>
<dbReference type="Proteomes" id="UP000028837">
    <property type="component" value="Unassembled WGS sequence"/>
</dbReference>
<feature type="region of interest" description="Disordered" evidence="1">
    <location>
        <begin position="92"/>
        <end position="189"/>
    </location>
</feature>
<dbReference type="OrthoDB" id="10251744at2759"/>
<dbReference type="VEuPathDB" id="ToxoDB:TGDOM2_255920"/>
<comment type="caution">
    <text evidence="2">The sequence shown here is derived from an EMBL/GenBank/DDBJ whole genome shotgun (WGS) entry which is preliminary data.</text>
</comment>
<dbReference type="GO" id="GO:0000811">
    <property type="term" value="C:GINS complex"/>
    <property type="evidence" value="ECO:0007669"/>
    <property type="project" value="TreeGrafter"/>
</dbReference>
<dbReference type="GO" id="GO:1902975">
    <property type="term" value="P:mitotic DNA replication initiation"/>
    <property type="evidence" value="ECO:0007669"/>
    <property type="project" value="TreeGrafter"/>
</dbReference>
<proteinExistence type="predicted"/>
<dbReference type="InterPro" id="IPR036224">
    <property type="entry name" value="GINS_bundle-like_dom_sf"/>
</dbReference>
<evidence type="ECO:0000256" key="1">
    <source>
        <dbReference type="SAM" id="MobiDB-lite"/>
    </source>
</evidence>
<dbReference type="Gene3D" id="1.20.58.2050">
    <property type="match status" value="1"/>
</dbReference>
<dbReference type="SUPFAM" id="SSF158573">
    <property type="entry name" value="GINS helical bundle-like"/>
    <property type="match status" value="1"/>
</dbReference>
<evidence type="ECO:0000313" key="3">
    <source>
        <dbReference type="Proteomes" id="UP000028837"/>
    </source>
</evidence>
<dbReference type="CDD" id="cd11713">
    <property type="entry name" value="GINS_A_psf3"/>
    <property type="match status" value="1"/>
</dbReference>
<name>A0A086JGC5_TOXGO</name>
<dbReference type="AlphaFoldDB" id="A0A086JGC5"/>
<evidence type="ECO:0000313" key="2">
    <source>
        <dbReference type="EMBL" id="KFG31193.1"/>
    </source>
</evidence>